<dbReference type="RefSeq" id="WP_010992770.1">
    <property type="nucleotide sequence ID" value="NZ_JGEA01000020.1"/>
</dbReference>
<evidence type="ECO:0000313" key="1">
    <source>
        <dbReference type="EMBL" id="EYA14762.1"/>
    </source>
</evidence>
<organism evidence="1 2">
    <name type="scientific">Bacteroides fragilis str. 1007-1-F #10</name>
    <dbReference type="NCBI Taxonomy" id="1339295"/>
    <lineage>
        <taxon>Bacteria</taxon>
        <taxon>Pseudomonadati</taxon>
        <taxon>Bacteroidota</taxon>
        <taxon>Bacteroidia</taxon>
        <taxon>Bacteroidales</taxon>
        <taxon>Bacteroidaceae</taxon>
        <taxon>Bacteroides</taxon>
    </lineage>
</organism>
<dbReference type="PROSITE" id="PS51257">
    <property type="entry name" value="PROKAR_LIPOPROTEIN"/>
    <property type="match status" value="1"/>
</dbReference>
<name>A0AAN4MZL9_BACFG</name>
<dbReference type="AlphaFoldDB" id="A0AAN4MZL9"/>
<gene>
    <name evidence="1" type="ORF">M104_1752</name>
</gene>
<dbReference type="GeneID" id="60366740"/>
<proteinExistence type="predicted"/>
<dbReference type="EMBL" id="JGEA01000020">
    <property type="protein sequence ID" value="EYA14762.1"/>
    <property type="molecule type" value="Genomic_DNA"/>
</dbReference>
<protein>
    <submittedName>
        <fullName evidence="1">Uncharacterized protein</fullName>
    </submittedName>
</protein>
<evidence type="ECO:0000313" key="2">
    <source>
        <dbReference type="Proteomes" id="UP000022433"/>
    </source>
</evidence>
<reference evidence="1 2" key="1">
    <citation type="submission" date="2014-02" db="EMBL/GenBank/DDBJ databases">
        <authorList>
            <person name="Sears C."/>
            <person name="Carroll K."/>
            <person name="Sack B.R."/>
            <person name="Qadri F."/>
            <person name="Myers L.L."/>
            <person name="Chung G.-T."/>
            <person name="Escheverria P."/>
            <person name="Fraser C.M."/>
            <person name="Sadzewicz L."/>
            <person name="Shefchek K.A."/>
            <person name="Tallon L."/>
            <person name="Das S.P."/>
            <person name="Daugherty S."/>
            <person name="Mongodin E.F."/>
        </authorList>
    </citation>
    <scope>NUCLEOTIDE SEQUENCE [LARGE SCALE GENOMIC DNA]</scope>
    <source>
        <strain evidence="1 2">1007-1-F #10</strain>
    </source>
</reference>
<dbReference type="Proteomes" id="UP000022433">
    <property type="component" value="Unassembled WGS sequence"/>
</dbReference>
<accession>A0AAN4MZL9</accession>
<sequence>MMKVNSMLAVACTALVITSCSNEEIVPVSMSKKVSVVLNLPAMAHTRAIDNIANSGDMVTMSGTVKLYAKTAQDGGVVNTLTLQVSDFTGLDTGTGSKTVEISGAATYIEVEGNIDGSATKTDDVNSRQGGVTSDAVRVVGGAAIVTGGSTSTCSIEVAPEMARVEVKGDLGSSFTNLAELKVKGIYLNNVKQKRADAAVVKTTKASAPDWTTAYTAGGTKSNLYNTFIGTPITKFDSGKADGYNFFPQDFHIASLSAAATTKEEAAKYHPHVIMEVEYKMNGVGALSKTGWLNVVALKDNTSSSYIGEFANGKVYQLDLADIKKIMDVPVPPVTVDPDPDAVNVDVTVTVKGWELVFIKPEV</sequence>
<comment type="caution">
    <text evidence="1">The sequence shown here is derived from an EMBL/GenBank/DDBJ whole genome shotgun (WGS) entry which is preliminary data.</text>
</comment>